<comment type="caution">
    <text evidence="12">The sequence shown here is derived from an EMBL/GenBank/DDBJ whole genome shotgun (WGS) entry which is preliminary data.</text>
</comment>
<keyword evidence="6 10" id="KW-0472">Membrane</keyword>
<protein>
    <recommendedName>
        <fullName evidence="11">Major facilitator superfamily (MFS) profile domain-containing protein</fullName>
    </recommendedName>
</protein>
<dbReference type="FunFam" id="1.20.1250.20:FF:000371">
    <property type="entry name" value="H(+) MyoInositol coTransporter"/>
    <property type="match status" value="1"/>
</dbReference>
<evidence type="ECO:0000256" key="6">
    <source>
        <dbReference type="ARBA" id="ARBA00023136"/>
    </source>
</evidence>
<feature type="transmembrane region" description="Helical" evidence="10">
    <location>
        <begin position="504"/>
        <end position="525"/>
    </location>
</feature>
<dbReference type="InterPro" id="IPR005828">
    <property type="entry name" value="MFS_sugar_transport-like"/>
</dbReference>
<feature type="domain" description="Major facilitator superfamily (MFS) profile" evidence="11">
    <location>
        <begin position="30"/>
        <end position="559"/>
    </location>
</feature>
<name>A0AA39HCG5_9BILA</name>
<dbReference type="Gene3D" id="1.20.1250.20">
    <property type="entry name" value="MFS general substrate transporter like domains"/>
    <property type="match status" value="2"/>
</dbReference>
<dbReference type="Pfam" id="PF00083">
    <property type="entry name" value="Sugar_tr"/>
    <property type="match status" value="2"/>
</dbReference>
<dbReference type="PANTHER" id="PTHR48020">
    <property type="entry name" value="PROTON MYO-INOSITOL COTRANSPORTER"/>
    <property type="match status" value="1"/>
</dbReference>
<dbReference type="SUPFAM" id="SSF103473">
    <property type="entry name" value="MFS general substrate transporter"/>
    <property type="match status" value="1"/>
</dbReference>
<dbReference type="Proteomes" id="UP001175271">
    <property type="component" value="Unassembled WGS sequence"/>
</dbReference>
<evidence type="ECO:0000256" key="9">
    <source>
        <dbReference type="RuleBase" id="RU003346"/>
    </source>
</evidence>
<evidence type="ECO:0000256" key="5">
    <source>
        <dbReference type="ARBA" id="ARBA00022989"/>
    </source>
</evidence>
<dbReference type="GO" id="GO:0005366">
    <property type="term" value="F:myo-inositol:proton symporter activity"/>
    <property type="evidence" value="ECO:0007669"/>
    <property type="project" value="TreeGrafter"/>
</dbReference>
<evidence type="ECO:0000313" key="13">
    <source>
        <dbReference type="Proteomes" id="UP001175271"/>
    </source>
</evidence>
<dbReference type="InterPro" id="IPR036259">
    <property type="entry name" value="MFS_trans_sf"/>
</dbReference>
<feature type="transmembrane region" description="Helical" evidence="10">
    <location>
        <begin position="67"/>
        <end position="87"/>
    </location>
</feature>
<feature type="transmembrane region" description="Helical" evidence="10">
    <location>
        <begin position="345"/>
        <end position="368"/>
    </location>
</feature>
<dbReference type="InterPro" id="IPR020846">
    <property type="entry name" value="MFS_dom"/>
</dbReference>
<keyword evidence="5 10" id="KW-1133">Transmembrane helix</keyword>
<feature type="transmembrane region" description="Helical" evidence="10">
    <location>
        <begin position="22"/>
        <end position="43"/>
    </location>
</feature>
<evidence type="ECO:0000256" key="8">
    <source>
        <dbReference type="ARBA" id="ARBA00049119"/>
    </source>
</evidence>
<dbReference type="PRINTS" id="PR00171">
    <property type="entry name" value="SUGRTRNSPORT"/>
</dbReference>
<dbReference type="PROSITE" id="PS00217">
    <property type="entry name" value="SUGAR_TRANSPORT_2"/>
    <property type="match status" value="1"/>
</dbReference>
<dbReference type="GO" id="GO:0016324">
    <property type="term" value="C:apical plasma membrane"/>
    <property type="evidence" value="ECO:0007669"/>
    <property type="project" value="TreeGrafter"/>
</dbReference>
<dbReference type="PANTHER" id="PTHR48020:SF12">
    <property type="entry name" value="PROTON MYO-INOSITOL COTRANSPORTER"/>
    <property type="match status" value="1"/>
</dbReference>
<sequence>MVQVAISSPSGGNTQRPAQEPVLGWFVYLLALMAVIGGFLFGYDTGIVSSAMLYVPNNGGMQPMSNIWHELIVSITPGMAGIGSLLAGPGSDMFGRKKLIIASCVIFVVGAGICAAAPEKITLLVGRIFLGLAIGFASMIVPIYVGEASPAHIRGRLVTGFQLMVTFGLVAANIFAGGFSYIDPDNIGWRLMFGFAAVPAIIQFIGFLFLPESPRWLYEHGYEAETREVLHKVYNGNKEWIEYEMTEISSAHEQEKMQKVDEGWAIVRVLKTAHVRKALIIGCVLQAFQQMSGINTIMYYTATIIQSAGVKDHHTTIWISVGVSSVNFFATFVPMALVERLGRRILLLISIVGVIVALCLMGGAFVMINKDSADTYKTHNFTVSSTYTSDFDHCKGYSNCDFCVTDDRCGFCAKDVENSKIGWCLPVGKDDKTHSSVGFCSSGSSDVKTVNGVKYDWADSYCQTKYTVIPIVVMVIYLSFFAIGFAPLPWVLNSEFYPIWARSTCVALATFMNWAFNLLISLTFLSLSQAATKYGAFFIYAGITLVALVFTFFMVPETRGFSIDEVEQLFMSKEQRRKVSDSFHHRDLKPKKYLESEKL</sequence>
<keyword evidence="13" id="KW-1185">Reference proteome</keyword>
<dbReference type="InterPro" id="IPR050814">
    <property type="entry name" value="Myo-inositol_Transporter"/>
</dbReference>
<dbReference type="PROSITE" id="PS00216">
    <property type="entry name" value="SUGAR_TRANSPORT_1"/>
    <property type="match status" value="1"/>
</dbReference>
<feature type="transmembrane region" description="Helical" evidence="10">
    <location>
        <begin position="187"/>
        <end position="210"/>
    </location>
</feature>
<evidence type="ECO:0000256" key="7">
    <source>
        <dbReference type="ARBA" id="ARBA00023180"/>
    </source>
</evidence>
<dbReference type="PROSITE" id="PS50850">
    <property type="entry name" value="MFS"/>
    <property type="match status" value="1"/>
</dbReference>
<dbReference type="EMBL" id="JAUCMV010000004">
    <property type="protein sequence ID" value="KAK0402253.1"/>
    <property type="molecule type" value="Genomic_DNA"/>
</dbReference>
<feature type="transmembrane region" description="Helical" evidence="10">
    <location>
        <begin position="317"/>
        <end position="338"/>
    </location>
</feature>
<dbReference type="InterPro" id="IPR005829">
    <property type="entry name" value="Sugar_transporter_CS"/>
</dbReference>
<evidence type="ECO:0000256" key="2">
    <source>
        <dbReference type="ARBA" id="ARBA00010992"/>
    </source>
</evidence>
<evidence type="ECO:0000256" key="3">
    <source>
        <dbReference type="ARBA" id="ARBA00022448"/>
    </source>
</evidence>
<evidence type="ECO:0000313" key="12">
    <source>
        <dbReference type="EMBL" id="KAK0402253.1"/>
    </source>
</evidence>
<dbReference type="FunFam" id="1.20.1250.20:FF:000387">
    <property type="entry name" value="H(+) MyoInositol coTransporter"/>
    <property type="match status" value="1"/>
</dbReference>
<evidence type="ECO:0000256" key="4">
    <source>
        <dbReference type="ARBA" id="ARBA00022692"/>
    </source>
</evidence>
<dbReference type="InterPro" id="IPR003663">
    <property type="entry name" value="Sugar/inositol_transpt"/>
</dbReference>
<feature type="transmembrane region" description="Helical" evidence="10">
    <location>
        <begin position="537"/>
        <end position="555"/>
    </location>
</feature>
<feature type="transmembrane region" description="Helical" evidence="10">
    <location>
        <begin position="468"/>
        <end position="492"/>
    </location>
</feature>
<reference evidence="12" key="1">
    <citation type="submission" date="2023-06" db="EMBL/GenBank/DDBJ databases">
        <title>Genomic analysis of the entomopathogenic nematode Steinernema hermaphroditum.</title>
        <authorList>
            <person name="Schwarz E.M."/>
            <person name="Heppert J.K."/>
            <person name="Baniya A."/>
            <person name="Schwartz H.T."/>
            <person name="Tan C.-H."/>
            <person name="Antoshechkin I."/>
            <person name="Sternberg P.W."/>
            <person name="Goodrich-Blair H."/>
            <person name="Dillman A.R."/>
        </authorList>
    </citation>
    <scope>NUCLEOTIDE SEQUENCE</scope>
    <source>
        <strain evidence="12">PS9179</strain>
        <tissue evidence="12">Whole animal</tissue>
    </source>
</reference>
<feature type="transmembrane region" description="Helical" evidence="10">
    <location>
        <begin position="99"/>
        <end position="118"/>
    </location>
</feature>
<proteinExistence type="inferred from homology"/>
<dbReference type="AlphaFoldDB" id="A0AA39HCG5"/>
<feature type="transmembrane region" description="Helical" evidence="10">
    <location>
        <begin position="124"/>
        <end position="145"/>
    </location>
</feature>
<comment type="catalytic activity">
    <reaction evidence="8">
        <text>myo-inositol(out) + H(+)(out) = myo-inositol(in) + H(+)(in)</text>
        <dbReference type="Rhea" id="RHEA:60364"/>
        <dbReference type="ChEBI" id="CHEBI:15378"/>
        <dbReference type="ChEBI" id="CHEBI:17268"/>
    </reaction>
</comment>
<keyword evidence="4 10" id="KW-0812">Transmembrane</keyword>
<keyword evidence="7" id="KW-0325">Glycoprotein</keyword>
<keyword evidence="3 9" id="KW-0813">Transport</keyword>
<feature type="transmembrane region" description="Helical" evidence="10">
    <location>
        <begin position="157"/>
        <end position="181"/>
    </location>
</feature>
<organism evidence="12 13">
    <name type="scientific">Steinernema hermaphroditum</name>
    <dbReference type="NCBI Taxonomy" id="289476"/>
    <lineage>
        <taxon>Eukaryota</taxon>
        <taxon>Metazoa</taxon>
        <taxon>Ecdysozoa</taxon>
        <taxon>Nematoda</taxon>
        <taxon>Chromadorea</taxon>
        <taxon>Rhabditida</taxon>
        <taxon>Tylenchina</taxon>
        <taxon>Panagrolaimomorpha</taxon>
        <taxon>Strongyloidoidea</taxon>
        <taxon>Steinernematidae</taxon>
        <taxon>Steinernema</taxon>
    </lineage>
</organism>
<accession>A0AA39HCG5</accession>
<evidence type="ECO:0000259" key="11">
    <source>
        <dbReference type="PROSITE" id="PS50850"/>
    </source>
</evidence>
<comment type="similarity">
    <text evidence="2 9">Belongs to the major facilitator superfamily. Sugar transporter (TC 2.A.1.1) family.</text>
</comment>
<evidence type="ECO:0000256" key="10">
    <source>
        <dbReference type="SAM" id="Phobius"/>
    </source>
</evidence>
<dbReference type="NCBIfam" id="TIGR00879">
    <property type="entry name" value="SP"/>
    <property type="match status" value="1"/>
</dbReference>
<evidence type="ECO:0000256" key="1">
    <source>
        <dbReference type="ARBA" id="ARBA00004651"/>
    </source>
</evidence>
<gene>
    <name evidence="12" type="ORF">QR680_016234</name>
</gene>
<comment type="subcellular location">
    <subcellularLocation>
        <location evidence="1">Cell membrane</location>
        <topology evidence="1">Multi-pass membrane protein</topology>
    </subcellularLocation>
</comment>